<sequence length="181" mass="19635">VFRRGGRSRVSALRLRRSLPPPARSIGSHADGEADEAVGEGAHVLLADEPARLLRGGHREERDAGAPHAVWVHEPHRLPRPRLVAPQEMVAVGDRHVLEDAGGEHEAAPVAVSSDDAVEVRAESFGHVLHTGFLHELHRRACRPLGIEGGDRLLLCLVRAEANPHTSKVALGRVVREYVLA</sequence>
<dbReference type="AlphaFoldDB" id="A0A061R0X0"/>
<protein>
    <submittedName>
        <fullName evidence="1">Uncharacterized protein</fullName>
    </submittedName>
</protein>
<evidence type="ECO:0000313" key="1">
    <source>
        <dbReference type="EMBL" id="JAC64161.1"/>
    </source>
</evidence>
<gene>
    <name evidence="1" type="ORF">TSPGSL018_18930</name>
</gene>
<organism evidence="1">
    <name type="scientific">Tetraselmis sp. GSL018</name>
    <dbReference type="NCBI Taxonomy" id="582737"/>
    <lineage>
        <taxon>Eukaryota</taxon>
        <taxon>Viridiplantae</taxon>
        <taxon>Chlorophyta</taxon>
        <taxon>core chlorophytes</taxon>
        <taxon>Chlorodendrophyceae</taxon>
        <taxon>Chlorodendrales</taxon>
        <taxon>Chlorodendraceae</taxon>
        <taxon>Tetraselmis</taxon>
    </lineage>
</organism>
<proteinExistence type="predicted"/>
<feature type="non-terminal residue" evidence="1">
    <location>
        <position position="1"/>
    </location>
</feature>
<accession>A0A061R0X0</accession>
<reference evidence="1" key="1">
    <citation type="submission" date="2014-05" db="EMBL/GenBank/DDBJ databases">
        <title>The transcriptome of the halophilic microalga Tetraselmis sp. GSL018 isolated from the Great Salt Lake, Utah.</title>
        <authorList>
            <person name="Jinkerson R.E."/>
            <person name="D'Adamo S."/>
            <person name="Posewitz M.C."/>
        </authorList>
    </citation>
    <scope>NUCLEOTIDE SEQUENCE</scope>
    <source>
        <strain evidence="1">GSL018</strain>
    </source>
</reference>
<dbReference type="EMBL" id="GBEZ01022688">
    <property type="protein sequence ID" value="JAC64161.1"/>
    <property type="molecule type" value="Transcribed_RNA"/>
</dbReference>
<name>A0A061R0X0_9CHLO</name>